<sequence>MTFRHPFEFIEDIDKIVEEIRKKTFGSFKHPEIRVEKKLLKEEIYFICTICKREYGPVDKKKWKKILGTTAKASWAASFIADRFVLGSSIPFVILGGTTGLASFILGEPLVEINLGFLPRVKQKELEKAKEFLAQCPSCLEWVCKNCWDMENGVCKICGRK</sequence>
<protein>
    <submittedName>
        <fullName evidence="1">Uncharacterized protein</fullName>
    </submittedName>
</protein>
<proteinExistence type="predicted"/>
<organism evidence="1">
    <name type="scientific">Archaeoglobus fulgidus</name>
    <dbReference type="NCBI Taxonomy" id="2234"/>
    <lineage>
        <taxon>Archaea</taxon>
        <taxon>Methanobacteriati</taxon>
        <taxon>Methanobacteriota</taxon>
        <taxon>Archaeoglobi</taxon>
        <taxon>Archaeoglobales</taxon>
        <taxon>Archaeoglobaceae</taxon>
        <taxon>Archaeoglobus</taxon>
    </lineage>
</organism>
<name>A0A7C3MH21_ARCFL</name>
<comment type="caution">
    <text evidence="1">The sequence shown here is derived from an EMBL/GenBank/DDBJ whole genome shotgun (WGS) entry which is preliminary data.</text>
</comment>
<dbReference type="EMBL" id="DTLB01000046">
    <property type="protein sequence ID" value="HFW32870.1"/>
    <property type="molecule type" value="Genomic_DNA"/>
</dbReference>
<dbReference type="AlphaFoldDB" id="A0A7C3MH21"/>
<gene>
    <name evidence="1" type="ORF">ENW66_08005</name>
</gene>
<accession>A0A7C3MH21</accession>
<reference evidence="1" key="1">
    <citation type="journal article" date="2020" name="mSystems">
        <title>Genome- and Community-Level Interaction Insights into Carbon Utilization and Element Cycling Functions of Hydrothermarchaeota in Hydrothermal Sediment.</title>
        <authorList>
            <person name="Zhou Z."/>
            <person name="Liu Y."/>
            <person name="Xu W."/>
            <person name="Pan J."/>
            <person name="Luo Z.H."/>
            <person name="Li M."/>
        </authorList>
    </citation>
    <scope>NUCLEOTIDE SEQUENCE [LARGE SCALE GENOMIC DNA]</scope>
    <source>
        <strain evidence="1">SpSt-87</strain>
    </source>
</reference>
<evidence type="ECO:0000313" key="1">
    <source>
        <dbReference type="EMBL" id="HFW32870.1"/>
    </source>
</evidence>